<name>A0ABU0KU09_9BACL</name>
<organism evidence="1 2">
    <name type="scientific">Paenibacillus brasilensis</name>
    <dbReference type="NCBI Taxonomy" id="128574"/>
    <lineage>
        <taxon>Bacteria</taxon>
        <taxon>Bacillati</taxon>
        <taxon>Bacillota</taxon>
        <taxon>Bacilli</taxon>
        <taxon>Bacillales</taxon>
        <taxon>Paenibacillaceae</taxon>
        <taxon>Paenibacillus</taxon>
    </lineage>
</organism>
<dbReference type="InterPro" id="IPR021146">
    <property type="entry name" value="Phage_gp6-like_head-tail"/>
</dbReference>
<dbReference type="RefSeq" id="WP_152380846.1">
    <property type="nucleotide sequence ID" value="NZ_CP045298.1"/>
</dbReference>
<keyword evidence="2" id="KW-1185">Reference proteome</keyword>
<sequence length="124" mass="13890">MEPNRREALLTKLKILLGIPVTDSSKDVQLGFSLDFTIDGIKNYCNISDIPEQLENTLLLIAKDYYLNQFVAPAAAGEGEKNVQSIKRGDVQFTFFADAKQGVEGTAFIKAYGSQLNAFRRLRW</sequence>
<comment type="caution">
    <text evidence="1">The sequence shown here is derived from an EMBL/GenBank/DDBJ whole genome shotgun (WGS) entry which is preliminary data.</text>
</comment>
<accession>A0ABU0KU09</accession>
<reference evidence="1 2" key="1">
    <citation type="submission" date="2023-07" db="EMBL/GenBank/DDBJ databases">
        <title>Genomic Encyclopedia of Type Strains, Phase IV (KMG-IV): sequencing the most valuable type-strain genomes for metagenomic binning, comparative biology and taxonomic classification.</title>
        <authorList>
            <person name="Goeker M."/>
        </authorList>
    </citation>
    <scope>NUCLEOTIDE SEQUENCE [LARGE SCALE GENOMIC DNA]</scope>
    <source>
        <strain evidence="1 2">DSM 14914</strain>
    </source>
</reference>
<evidence type="ECO:0008006" key="3">
    <source>
        <dbReference type="Google" id="ProtNLM"/>
    </source>
</evidence>
<protein>
    <recommendedName>
        <fullName evidence="3">Phage protein</fullName>
    </recommendedName>
</protein>
<dbReference type="Pfam" id="PF05135">
    <property type="entry name" value="Phage_connect_1"/>
    <property type="match status" value="1"/>
</dbReference>
<dbReference type="EMBL" id="JAUSWA010000004">
    <property type="protein sequence ID" value="MDQ0492764.1"/>
    <property type="molecule type" value="Genomic_DNA"/>
</dbReference>
<proteinExistence type="predicted"/>
<gene>
    <name evidence="1" type="ORF">QOZ95_000914</name>
</gene>
<evidence type="ECO:0000313" key="2">
    <source>
        <dbReference type="Proteomes" id="UP001242811"/>
    </source>
</evidence>
<evidence type="ECO:0000313" key="1">
    <source>
        <dbReference type="EMBL" id="MDQ0492764.1"/>
    </source>
</evidence>
<dbReference type="Proteomes" id="UP001242811">
    <property type="component" value="Unassembled WGS sequence"/>
</dbReference>